<evidence type="ECO:0000256" key="5">
    <source>
        <dbReference type="ARBA" id="ARBA00048348"/>
    </source>
</evidence>
<evidence type="ECO:0000256" key="2">
    <source>
        <dbReference type="ARBA" id="ARBA00012925"/>
    </source>
</evidence>
<comment type="similarity">
    <text evidence="1">Belongs to the beta-class carbonic anhydrase family.</text>
</comment>
<dbReference type="PANTHER" id="PTHR43175">
    <property type="entry name" value="CARBONIC ANHYDRASE"/>
    <property type="match status" value="1"/>
</dbReference>
<organism evidence="7 8">
    <name type="scientific">Anaerotignum lactatifermentans DSM 14214</name>
    <dbReference type="NCBI Taxonomy" id="1121323"/>
    <lineage>
        <taxon>Bacteria</taxon>
        <taxon>Bacillati</taxon>
        <taxon>Bacillota</taxon>
        <taxon>Clostridia</taxon>
        <taxon>Lachnospirales</taxon>
        <taxon>Anaerotignaceae</taxon>
        <taxon>Anaerotignum</taxon>
    </lineage>
</organism>
<dbReference type="PANTHER" id="PTHR43175:SF3">
    <property type="entry name" value="CARBON DISULFIDE HYDROLASE"/>
    <property type="match status" value="1"/>
</dbReference>
<feature type="binding site" evidence="6">
    <location>
        <position position="39"/>
    </location>
    <ligand>
        <name>Zn(2+)</name>
        <dbReference type="ChEBI" id="CHEBI:29105"/>
    </ligand>
</feature>
<reference evidence="7 8" key="1">
    <citation type="submission" date="2016-11" db="EMBL/GenBank/DDBJ databases">
        <authorList>
            <person name="Jaros S."/>
            <person name="Januszkiewicz K."/>
            <person name="Wedrychowicz H."/>
        </authorList>
    </citation>
    <scope>NUCLEOTIDE SEQUENCE [LARGE SCALE GENOMIC DNA]</scope>
    <source>
        <strain evidence="7 8">DSM 14214</strain>
    </source>
</reference>
<dbReference type="SMART" id="SM00947">
    <property type="entry name" value="Pro_CA"/>
    <property type="match status" value="1"/>
</dbReference>
<protein>
    <recommendedName>
        <fullName evidence="2">carbonic anhydrase</fullName>
        <ecNumber evidence="2">4.2.1.1</ecNumber>
    </recommendedName>
</protein>
<dbReference type="GO" id="GO:0008270">
    <property type="term" value="F:zinc ion binding"/>
    <property type="evidence" value="ECO:0007669"/>
    <property type="project" value="InterPro"/>
</dbReference>
<evidence type="ECO:0000313" key="8">
    <source>
        <dbReference type="Proteomes" id="UP000183975"/>
    </source>
</evidence>
<dbReference type="OrthoDB" id="9792260at2"/>
<dbReference type="InterPro" id="IPR001765">
    <property type="entry name" value="Carbonic_anhydrase"/>
</dbReference>
<dbReference type="Pfam" id="PF00484">
    <property type="entry name" value="Pro_CA"/>
    <property type="match status" value="1"/>
</dbReference>
<feature type="binding site" evidence="6">
    <location>
        <position position="97"/>
    </location>
    <ligand>
        <name>Zn(2+)</name>
        <dbReference type="ChEBI" id="CHEBI:29105"/>
    </ligand>
</feature>
<keyword evidence="8" id="KW-1185">Reference proteome</keyword>
<dbReference type="Gene3D" id="3.40.1050.10">
    <property type="entry name" value="Carbonic anhydrase"/>
    <property type="match status" value="1"/>
</dbReference>
<sequence length="187" mass="20940">MNDSVKKMLEYNRVFVDHEMYQRYATTKYPDRKIAILSCMDTRMTELLPAALGIKNGDVKLIKNAGGQITHPYGSVIFSLLVAVYELGVDTILVIGHDDCGGRALDAKKMIAKMEEKGISRDVIDHVDANHKNLEQWLTGFGDICTSVQNTVDTIRNHPLIHKDVEVYGFVMDPHTGAMREVTCADK</sequence>
<dbReference type="AlphaFoldDB" id="A0A1M6M9S7"/>
<accession>A0A1M6M9S7</accession>
<comment type="catalytic activity">
    <reaction evidence="5">
        <text>hydrogencarbonate + H(+) = CO2 + H2O</text>
        <dbReference type="Rhea" id="RHEA:10748"/>
        <dbReference type="ChEBI" id="CHEBI:15377"/>
        <dbReference type="ChEBI" id="CHEBI:15378"/>
        <dbReference type="ChEBI" id="CHEBI:16526"/>
        <dbReference type="ChEBI" id="CHEBI:17544"/>
        <dbReference type="EC" id="4.2.1.1"/>
    </reaction>
</comment>
<keyword evidence="4 6" id="KW-0862">Zinc</keyword>
<dbReference type="RefSeq" id="WP_072848910.1">
    <property type="nucleotide sequence ID" value="NZ_FRAH01000006.1"/>
</dbReference>
<dbReference type="Proteomes" id="UP000183975">
    <property type="component" value="Unassembled WGS sequence"/>
</dbReference>
<keyword evidence="3 6" id="KW-0479">Metal-binding</keyword>
<evidence type="ECO:0000256" key="4">
    <source>
        <dbReference type="ARBA" id="ARBA00022833"/>
    </source>
</evidence>
<feature type="binding site" evidence="6">
    <location>
        <position position="41"/>
    </location>
    <ligand>
        <name>Zn(2+)</name>
        <dbReference type="ChEBI" id="CHEBI:29105"/>
    </ligand>
</feature>
<dbReference type="SUPFAM" id="SSF53056">
    <property type="entry name" value="beta-carbonic anhydrase, cab"/>
    <property type="match status" value="1"/>
</dbReference>
<dbReference type="EC" id="4.2.1.1" evidence="2"/>
<name>A0A1M6M9S7_9FIRM</name>
<evidence type="ECO:0000256" key="1">
    <source>
        <dbReference type="ARBA" id="ARBA00006217"/>
    </source>
</evidence>
<dbReference type="GO" id="GO:0004089">
    <property type="term" value="F:carbonate dehydratase activity"/>
    <property type="evidence" value="ECO:0007669"/>
    <property type="project" value="UniProtKB-EC"/>
</dbReference>
<feature type="binding site" evidence="6">
    <location>
        <position position="100"/>
    </location>
    <ligand>
        <name>Zn(2+)</name>
        <dbReference type="ChEBI" id="CHEBI:29105"/>
    </ligand>
</feature>
<dbReference type="CDD" id="cd03379">
    <property type="entry name" value="beta_CA_cladeD"/>
    <property type="match status" value="1"/>
</dbReference>
<dbReference type="InterPro" id="IPR036874">
    <property type="entry name" value="Carbonic_anhydrase_sf"/>
</dbReference>
<dbReference type="GeneID" id="78177041"/>
<proteinExistence type="inferred from homology"/>
<evidence type="ECO:0000256" key="3">
    <source>
        <dbReference type="ARBA" id="ARBA00022723"/>
    </source>
</evidence>
<dbReference type="EMBL" id="FRAH01000006">
    <property type="protein sequence ID" value="SHJ80215.1"/>
    <property type="molecule type" value="Genomic_DNA"/>
</dbReference>
<evidence type="ECO:0000313" key="7">
    <source>
        <dbReference type="EMBL" id="SHJ80215.1"/>
    </source>
</evidence>
<comment type="cofactor">
    <cofactor evidence="6">
        <name>Zn(2+)</name>
        <dbReference type="ChEBI" id="CHEBI:29105"/>
    </cofactor>
    <text evidence="6">Binds 1 zinc ion per subunit.</text>
</comment>
<evidence type="ECO:0000256" key="6">
    <source>
        <dbReference type="PIRSR" id="PIRSR601765-1"/>
    </source>
</evidence>
<gene>
    <name evidence="7" type="ORF">SAMN02745138_00538</name>
</gene>